<dbReference type="InParanoid" id="A0A6P7KCQ4"/>
<keyword evidence="9" id="KW-1185">Reference proteome</keyword>
<dbReference type="PANTHER" id="PTHR23414:SF3">
    <property type="entry name" value="PRO-ADRENOMEDULLIN"/>
    <property type="match status" value="1"/>
</dbReference>
<dbReference type="InterPro" id="IPR051665">
    <property type="entry name" value="Adrenomedullin-reg_peptide"/>
</dbReference>
<feature type="region of interest" description="Disordered" evidence="7">
    <location>
        <begin position="48"/>
        <end position="90"/>
    </location>
</feature>
<reference evidence="10" key="1">
    <citation type="submission" date="2025-08" db="UniProtKB">
        <authorList>
            <consortium name="RefSeq"/>
        </authorList>
    </citation>
    <scope>IDENTIFICATION</scope>
</reference>
<evidence type="ECO:0000313" key="10">
    <source>
        <dbReference type="RefSeq" id="XP_028287280.1"/>
    </source>
</evidence>
<comment type="similarity">
    <text evidence="2">Belongs to the adrenomedullin family.</text>
</comment>
<dbReference type="GO" id="GO:0005615">
    <property type="term" value="C:extracellular space"/>
    <property type="evidence" value="ECO:0007669"/>
    <property type="project" value="TreeGrafter"/>
</dbReference>
<accession>A0A6P7KCQ4</accession>
<evidence type="ECO:0000256" key="7">
    <source>
        <dbReference type="SAM" id="MobiDB-lite"/>
    </source>
</evidence>
<feature type="signal peptide" evidence="8">
    <location>
        <begin position="1"/>
        <end position="24"/>
    </location>
</feature>
<dbReference type="RefSeq" id="XP_028287280.1">
    <property type="nucleotide sequence ID" value="XM_028431479.1"/>
</dbReference>
<sequence>MRLSLHTVICCCWVFTTVLPLVEGAPAEPDTSLRKRYREWLQSHTKRDLHNNLVAPNEPSSGIQVGPEQGSPATSVSPPLSFGPNVRPKRSTSGCALVTCLTHDLADRLHQIKRGQTGVCAPEKKMGSGGYGRRRRHSDPETTPQTGKQRCNTEDIDKHKSTEA</sequence>
<dbReference type="Proteomes" id="UP000515145">
    <property type="component" value="Chromosome 19"/>
</dbReference>
<keyword evidence="3" id="KW-0964">Secreted</keyword>
<dbReference type="GO" id="GO:0031700">
    <property type="term" value="F:adrenomedullin receptor binding"/>
    <property type="evidence" value="ECO:0007669"/>
    <property type="project" value="TreeGrafter"/>
</dbReference>
<feature type="region of interest" description="Disordered" evidence="7">
    <location>
        <begin position="116"/>
        <end position="164"/>
    </location>
</feature>
<name>A0A6P7KCQ4_9TELE</name>
<dbReference type="GO" id="GO:0007189">
    <property type="term" value="P:adenylate cyclase-activating G protein-coupled receptor signaling pathway"/>
    <property type="evidence" value="ECO:0007669"/>
    <property type="project" value="TreeGrafter"/>
</dbReference>
<evidence type="ECO:0000256" key="4">
    <source>
        <dbReference type="ARBA" id="ARBA00022729"/>
    </source>
</evidence>
<keyword evidence="5 6" id="KW-1015">Disulfide bond</keyword>
<dbReference type="InterPro" id="IPR021116">
    <property type="entry name" value="Calcitonin/adrenomedullin"/>
</dbReference>
<dbReference type="CTD" id="570100"/>
<evidence type="ECO:0000256" key="8">
    <source>
        <dbReference type="SAM" id="SignalP"/>
    </source>
</evidence>
<feature type="chain" id="PRO_5028109956" evidence="8">
    <location>
        <begin position="25"/>
        <end position="164"/>
    </location>
</feature>
<evidence type="ECO:0000256" key="6">
    <source>
        <dbReference type="PIRSR" id="PIRSR621116-50"/>
    </source>
</evidence>
<feature type="disulfide bond" evidence="6">
    <location>
        <begin position="95"/>
        <end position="100"/>
    </location>
</feature>
<evidence type="ECO:0000256" key="2">
    <source>
        <dbReference type="ARBA" id="ARBA00010575"/>
    </source>
</evidence>
<evidence type="ECO:0000256" key="1">
    <source>
        <dbReference type="ARBA" id="ARBA00004613"/>
    </source>
</evidence>
<feature type="compositionally biased region" description="Basic and acidic residues" evidence="7">
    <location>
        <begin position="151"/>
        <end position="164"/>
    </location>
</feature>
<keyword evidence="4 8" id="KW-0732">Signal</keyword>
<dbReference type="OrthoDB" id="8771893at2759"/>
<feature type="compositionally biased region" description="Polar residues" evidence="7">
    <location>
        <begin position="141"/>
        <end position="150"/>
    </location>
</feature>
<dbReference type="GO" id="GO:0010460">
    <property type="term" value="P:positive regulation of heart rate"/>
    <property type="evidence" value="ECO:0007669"/>
    <property type="project" value="TreeGrafter"/>
</dbReference>
<evidence type="ECO:0000256" key="3">
    <source>
        <dbReference type="ARBA" id="ARBA00022525"/>
    </source>
</evidence>
<evidence type="ECO:0000313" key="9">
    <source>
        <dbReference type="Proteomes" id="UP000515145"/>
    </source>
</evidence>
<organism evidence="9 10">
    <name type="scientific">Parambassis ranga</name>
    <name type="common">Indian glassy fish</name>
    <dbReference type="NCBI Taxonomy" id="210632"/>
    <lineage>
        <taxon>Eukaryota</taxon>
        <taxon>Metazoa</taxon>
        <taxon>Chordata</taxon>
        <taxon>Craniata</taxon>
        <taxon>Vertebrata</taxon>
        <taxon>Euteleostomi</taxon>
        <taxon>Actinopterygii</taxon>
        <taxon>Neopterygii</taxon>
        <taxon>Teleostei</taxon>
        <taxon>Neoteleostei</taxon>
        <taxon>Acanthomorphata</taxon>
        <taxon>Ovalentaria</taxon>
        <taxon>Ambassidae</taxon>
        <taxon>Parambassis</taxon>
    </lineage>
</organism>
<proteinExistence type="inferred from homology"/>
<dbReference type="GO" id="GO:1990410">
    <property type="term" value="P:adrenomedullin receptor signaling pathway"/>
    <property type="evidence" value="ECO:0007669"/>
    <property type="project" value="TreeGrafter"/>
</dbReference>
<dbReference type="AlphaFoldDB" id="A0A6P7KCQ4"/>
<dbReference type="Pfam" id="PF00214">
    <property type="entry name" value="Calc_CGRP_IAPP"/>
    <property type="match status" value="1"/>
</dbReference>
<protein>
    <submittedName>
        <fullName evidence="10">ADM</fullName>
    </submittedName>
</protein>
<dbReference type="GeneID" id="114452261"/>
<gene>
    <name evidence="10" type="primary">admb</name>
</gene>
<dbReference type="PANTHER" id="PTHR23414">
    <property type="entry name" value="ADRENOMEDULLIN, ADM"/>
    <property type="match status" value="1"/>
</dbReference>
<dbReference type="GO" id="GO:0005179">
    <property type="term" value="F:hormone activity"/>
    <property type="evidence" value="ECO:0007669"/>
    <property type="project" value="InterPro"/>
</dbReference>
<comment type="subcellular location">
    <subcellularLocation>
        <location evidence="1">Secreted</location>
    </subcellularLocation>
</comment>
<dbReference type="GO" id="GO:0003073">
    <property type="term" value="P:regulation of systemic arterial blood pressure"/>
    <property type="evidence" value="ECO:0007669"/>
    <property type="project" value="TreeGrafter"/>
</dbReference>
<evidence type="ECO:0000256" key="5">
    <source>
        <dbReference type="ARBA" id="ARBA00023157"/>
    </source>
</evidence>